<dbReference type="EMBL" id="JANFYS010000021">
    <property type="protein sequence ID" value="MCQ4770900.1"/>
    <property type="molecule type" value="Genomic_DNA"/>
</dbReference>
<evidence type="ECO:0000256" key="1">
    <source>
        <dbReference type="SAM" id="SignalP"/>
    </source>
</evidence>
<dbReference type="InterPro" id="IPR023158">
    <property type="entry name" value="YerB-like_sf"/>
</dbReference>
<feature type="chain" id="PRO_5043902178" evidence="1">
    <location>
        <begin position="25"/>
        <end position="365"/>
    </location>
</feature>
<dbReference type="RefSeq" id="WP_256304230.1">
    <property type="nucleotide sequence ID" value="NZ_JANFYS010000021.1"/>
</dbReference>
<sequence length="365" mass="39174">MRKKLLSLSLALLLALTACSGSQAEGTPAPSPDATWTPADEPAQVQPVETPEYEGPWNPLTGMPISEEWVDRRPVAIMLNNLKAALPQLGQSKADIIYECLAEGGITRMLGVYQSVEGVGTIGSVRSSRPYYLELALGHDAIYLHAGGSEDAYAKIRSWGVDALDCVRGPYEGKSAGSNLFWRDAGRRKNNGLEHSVVTTGEAIQTYLPASIRRDHEEGYSYPQNFAEDGAPAGGEAAGTVTVPFSSYKTGVFTYDVDSGRYLVEEYGKAYVDGDTGEQVGVTNVLVLRTACKATGDSLGHITVDLTGGGDGWFACGGRLIPICWSKADRNSPLVYTTADGRPLVLGQGSTYVNIIPRENEITWE</sequence>
<dbReference type="Gene3D" id="3.50.90.10">
    <property type="entry name" value="YerB-like"/>
    <property type="match status" value="1"/>
</dbReference>
<dbReference type="Pfam" id="PF11258">
    <property type="entry name" value="DUF3048"/>
    <property type="match status" value="1"/>
</dbReference>
<reference evidence="4" key="1">
    <citation type="submission" date="2022-06" db="EMBL/GenBank/DDBJ databases">
        <title>Isolation of gut microbiota from human fecal samples.</title>
        <authorList>
            <person name="Pamer E.G."/>
            <person name="Barat B."/>
            <person name="Waligurski E."/>
            <person name="Medina S."/>
            <person name="Paddock L."/>
            <person name="Mostad J."/>
        </authorList>
    </citation>
    <scope>NUCLEOTIDE SEQUENCE</scope>
    <source>
        <strain evidence="4">DFI.9.91</strain>
    </source>
</reference>
<name>A0AAW5JUP1_9FIRM</name>
<dbReference type="Proteomes" id="UP001204562">
    <property type="component" value="Unassembled WGS sequence"/>
</dbReference>
<organism evidence="4 5">
    <name type="scientific">Intestinimonas massiliensis</name>
    <name type="common">ex Afouda et al. 2020</name>
    <dbReference type="NCBI Taxonomy" id="1673721"/>
    <lineage>
        <taxon>Bacteria</taxon>
        <taxon>Bacillati</taxon>
        <taxon>Bacillota</taxon>
        <taxon>Clostridia</taxon>
        <taxon>Eubacteriales</taxon>
        <taxon>Intestinimonas</taxon>
    </lineage>
</organism>
<keyword evidence="1" id="KW-0732">Signal</keyword>
<proteinExistence type="predicted"/>
<evidence type="ECO:0000259" key="2">
    <source>
        <dbReference type="Pfam" id="PF11258"/>
    </source>
</evidence>
<gene>
    <name evidence="4" type="ORF">NE579_10550</name>
</gene>
<dbReference type="AlphaFoldDB" id="A0AAW5JUP1"/>
<dbReference type="InterPro" id="IPR035328">
    <property type="entry name" value="DUF3048_C"/>
</dbReference>
<evidence type="ECO:0000313" key="4">
    <source>
        <dbReference type="EMBL" id="MCQ4770900.1"/>
    </source>
</evidence>
<protein>
    <submittedName>
        <fullName evidence="4">DUF3048 domain-containing protein</fullName>
    </submittedName>
</protein>
<comment type="caution">
    <text evidence="4">The sequence shown here is derived from an EMBL/GenBank/DDBJ whole genome shotgun (WGS) entry which is preliminary data.</text>
</comment>
<dbReference type="PROSITE" id="PS51257">
    <property type="entry name" value="PROKAR_LIPOPROTEIN"/>
    <property type="match status" value="1"/>
</dbReference>
<dbReference type="SUPFAM" id="SSF159774">
    <property type="entry name" value="YerB-like"/>
    <property type="match status" value="1"/>
</dbReference>
<feature type="domain" description="DUF3048" evidence="2">
    <location>
        <begin position="60"/>
        <end position="208"/>
    </location>
</feature>
<feature type="signal peptide" evidence="1">
    <location>
        <begin position="1"/>
        <end position="24"/>
    </location>
</feature>
<dbReference type="InterPro" id="IPR021416">
    <property type="entry name" value="DUF3048_N"/>
</dbReference>
<evidence type="ECO:0000259" key="3">
    <source>
        <dbReference type="Pfam" id="PF17479"/>
    </source>
</evidence>
<evidence type="ECO:0000313" key="5">
    <source>
        <dbReference type="Proteomes" id="UP001204562"/>
    </source>
</evidence>
<accession>A0AAW5JUP1</accession>
<feature type="domain" description="DUF3048" evidence="3">
    <location>
        <begin position="241"/>
        <end position="353"/>
    </location>
</feature>
<dbReference type="Pfam" id="PF17479">
    <property type="entry name" value="DUF3048_C"/>
    <property type="match status" value="1"/>
</dbReference>